<feature type="coiled-coil region" evidence="1">
    <location>
        <begin position="186"/>
        <end position="214"/>
    </location>
</feature>
<dbReference type="GeneID" id="96902411"/>
<dbReference type="Pfam" id="PF15458">
    <property type="entry name" value="NTR2"/>
    <property type="match status" value="1"/>
</dbReference>
<dbReference type="AlphaFoldDB" id="G0VAC4"/>
<dbReference type="OrthoDB" id="4067234at2759"/>
<dbReference type="eggNOG" id="ENOG502SA8V">
    <property type="taxonomic scope" value="Eukaryota"/>
</dbReference>
<dbReference type="InterPro" id="IPR028211">
    <property type="entry name" value="Ntr2"/>
</dbReference>
<proteinExistence type="predicted"/>
<evidence type="ECO:0008006" key="4">
    <source>
        <dbReference type="Google" id="ProtNLM"/>
    </source>
</evidence>
<dbReference type="HOGENOM" id="CLU_909406_0_0_1"/>
<sequence>MSFKKRNKLKVPTSAIGQNNLPITKNITPSLNLSFDDEENDEEEILPLTFQRKGKNASSIKLPKEIGVENNPTTYDNIYSSKNENKKSEVRILNMDDEELMELDDQNASDNESSEVPTQKEIDEIKKRREKLRLRNLKPKGNDQISERAYVKLLDKEDKIDLMDTITKNGGLKKANEKDNISDGELEEFEDDMLELTESQAQKQRNKKRELIEDAIASTAQHTGDYEKHILSSNLNIDLEIASEMPKLPTLFASDEDDTDENALATEMSKLQFERKKITLQVENLKKQQTLYLEQQQKLLKKLTEW</sequence>
<keyword evidence="3" id="KW-1185">Reference proteome</keyword>
<dbReference type="FunCoup" id="G0VAC4">
    <property type="interactions" value="201"/>
</dbReference>
<evidence type="ECO:0000256" key="1">
    <source>
        <dbReference type="SAM" id="Coils"/>
    </source>
</evidence>
<dbReference type="OMA" id="SSEWETH"/>
<dbReference type="Proteomes" id="UP000001640">
    <property type="component" value="Chromosome 2"/>
</dbReference>
<dbReference type="GO" id="GO:0000390">
    <property type="term" value="P:spliceosomal complex disassembly"/>
    <property type="evidence" value="ECO:0007669"/>
    <property type="project" value="InterPro"/>
</dbReference>
<reference evidence="2 3" key="1">
    <citation type="journal article" date="2011" name="Proc. Natl. Acad. Sci. U.S.A.">
        <title>Evolutionary erosion of yeast sex chromosomes by mating-type switching accidents.</title>
        <authorList>
            <person name="Gordon J.L."/>
            <person name="Armisen D."/>
            <person name="Proux-Wera E."/>
            <person name="Oheigeartaigh S.S."/>
            <person name="Byrne K.P."/>
            <person name="Wolfe K.H."/>
        </authorList>
    </citation>
    <scope>NUCLEOTIDE SEQUENCE [LARGE SCALE GENOMIC DNA]</scope>
    <source>
        <strain evidence="3">ATCC 76901 / BCRC 22586 / CBS 4309 / NBRC 1992 / NRRL Y-12630</strain>
    </source>
</reference>
<keyword evidence="1" id="KW-0175">Coiled coil</keyword>
<dbReference type="KEGG" id="ncs:NCAS_0B07700"/>
<evidence type="ECO:0000313" key="3">
    <source>
        <dbReference type="Proteomes" id="UP000001640"/>
    </source>
</evidence>
<name>G0VAC4_NAUCA</name>
<dbReference type="RefSeq" id="XP_003675225.1">
    <property type="nucleotide sequence ID" value="XM_003675177.1"/>
</dbReference>
<protein>
    <recommendedName>
        <fullName evidence="4">NTR2</fullName>
    </recommendedName>
</protein>
<accession>G0VAC4</accession>
<dbReference type="GO" id="GO:0071008">
    <property type="term" value="C:U2-type post-mRNA release spliceosomal complex"/>
    <property type="evidence" value="ECO:0007669"/>
    <property type="project" value="InterPro"/>
</dbReference>
<dbReference type="InParanoid" id="G0VAC4"/>
<dbReference type="EMBL" id="HE576753">
    <property type="protein sequence ID" value="CCC68854.1"/>
    <property type="molecule type" value="Genomic_DNA"/>
</dbReference>
<evidence type="ECO:0000313" key="2">
    <source>
        <dbReference type="EMBL" id="CCC68854.1"/>
    </source>
</evidence>
<organism evidence="2 3">
    <name type="scientific">Naumovozyma castellii</name>
    <name type="common">Yeast</name>
    <name type="synonym">Saccharomyces castellii</name>
    <dbReference type="NCBI Taxonomy" id="27288"/>
    <lineage>
        <taxon>Eukaryota</taxon>
        <taxon>Fungi</taxon>
        <taxon>Dikarya</taxon>
        <taxon>Ascomycota</taxon>
        <taxon>Saccharomycotina</taxon>
        <taxon>Saccharomycetes</taxon>
        <taxon>Saccharomycetales</taxon>
        <taxon>Saccharomycetaceae</taxon>
        <taxon>Naumovozyma</taxon>
    </lineage>
</organism>
<dbReference type="STRING" id="1064592.G0VAC4"/>
<reference key="2">
    <citation type="submission" date="2011-08" db="EMBL/GenBank/DDBJ databases">
        <title>Genome sequence of Naumovozyma castellii.</title>
        <authorList>
            <person name="Gordon J.L."/>
            <person name="Armisen D."/>
            <person name="Proux-Wera E."/>
            <person name="OhEigeartaigh S.S."/>
            <person name="Byrne K.P."/>
            <person name="Wolfe K.H."/>
        </authorList>
    </citation>
    <scope>NUCLEOTIDE SEQUENCE</scope>
    <source>
        <strain>Type strain:CBS 4309</strain>
    </source>
</reference>
<gene>
    <name evidence="2" type="primary">NCAS0B07700</name>
    <name evidence="2" type="ordered locus">NCAS_0B07700</name>
</gene>